<keyword evidence="3" id="KW-1185">Reference proteome</keyword>
<gene>
    <name evidence="2" type="ORF">AOT14_34000</name>
</gene>
<feature type="domain" description="Gp5/Type VI secretion system Vgr protein OB-fold" evidence="1">
    <location>
        <begin position="16"/>
        <end position="83"/>
    </location>
</feature>
<dbReference type="PATRIC" id="fig|128780.6.peg.3443"/>
<dbReference type="Gene3D" id="2.40.50.230">
    <property type="entry name" value="Gp5 N-terminal domain"/>
    <property type="match status" value="1"/>
</dbReference>
<evidence type="ECO:0000313" key="2">
    <source>
        <dbReference type="EMBL" id="ALJ29740.1"/>
    </source>
</evidence>
<dbReference type="Proteomes" id="UP000061010">
    <property type="component" value="Chromosome"/>
</dbReference>
<organism evidence="2 3">
    <name type="scientific">Stenotrophomonas acidaminiphila</name>
    <dbReference type="NCBI Taxonomy" id="128780"/>
    <lineage>
        <taxon>Bacteria</taxon>
        <taxon>Pseudomonadati</taxon>
        <taxon>Pseudomonadota</taxon>
        <taxon>Gammaproteobacteria</taxon>
        <taxon>Lysobacterales</taxon>
        <taxon>Lysobacteraceae</taxon>
        <taxon>Stenotrophomonas</taxon>
    </lineage>
</organism>
<sequence length="184" mass="18865">MDSLNESQRRISNAFRIGTISAVDHGAGMCRVRTDDNETNWLPWFTPRAGKVIEWSAPSVGEQVMVLCPEGVMNGGVALRGIYSDAFPAPAASESLHITRHGDGAVISYDTQSHALTATLPAGGTAALTADGGITLNGPLTVNGSVTVSETLEAKVDVVAAGKSFIGHAHLAVTAGSSVSGPPA</sequence>
<proteinExistence type="predicted"/>
<dbReference type="Gene3D" id="6.20.150.10">
    <property type="match status" value="1"/>
</dbReference>
<accession>A0A0S1B3W0</accession>
<protein>
    <submittedName>
        <fullName evidence="2">Phage-related baseplate protein</fullName>
    </submittedName>
</protein>
<reference evidence="2 3" key="1">
    <citation type="journal article" date="2015" name="Genome Announc.">
        <title>Complete Genome Sequencing of Stenotrophomonas acidaminiphila ZAC14D2_NAIMI4_2, a Multidrug-Resistant Strain Isolated from Sediments of a Polluted River in Mexico, Uncovers New Antibiotic Resistance Genes and a Novel Class-II Lasso Peptide Biosynthesis Gene Cluster.</title>
        <authorList>
            <person name="Vinuesa P."/>
            <person name="Ochoa-Sanchez L.E."/>
        </authorList>
    </citation>
    <scope>NUCLEOTIDE SEQUENCE [LARGE SCALE GENOMIC DNA]</scope>
    <source>
        <strain evidence="2 3">ZAC14D2_NAIMI4_2</strain>
    </source>
</reference>
<dbReference type="Pfam" id="PF04717">
    <property type="entry name" value="Phage_base_V"/>
    <property type="match status" value="1"/>
</dbReference>
<dbReference type="AlphaFoldDB" id="A0A0S1B3W0"/>
<dbReference type="NCBIfam" id="TIGR01644">
    <property type="entry name" value="phage_P2_V"/>
    <property type="match status" value="1"/>
</dbReference>
<evidence type="ECO:0000259" key="1">
    <source>
        <dbReference type="Pfam" id="PF04717"/>
    </source>
</evidence>
<dbReference type="EMBL" id="CP012900">
    <property type="protein sequence ID" value="ALJ29740.1"/>
    <property type="molecule type" value="Genomic_DNA"/>
</dbReference>
<dbReference type="InterPro" id="IPR013046">
    <property type="entry name" value="GpV/Gp45"/>
</dbReference>
<dbReference type="InterPro" id="IPR006531">
    <property type="entry name" value="Gp5/Vgr_OB"/>
</dbReference>
<evidence type="ECO:0000313" key="3">
    <source>
        <dbReference type="Proteomes" id="UP000061010"/>
    </source>
</evidence>
<dbReference type="InterPro" id="IPR037026">
    <property type="entry name" value="Vgr_OB-fold_dom_sf"/>
</dbReference>
<dbReference type="OrthoDB" id="4931325at2"/>
<name>A0A0S1B3W0_9GAMM</name>
<dbReference type="KEGG" id="sacz:AOT14_34000"/>